<keyword evidence="1" id="KW-0175">Coiled coil</keyword>
<dbReference type="RefSeq" id="WP_255189554.1">
    <property type="nucleotide sequence ID" value="NZ_CP113517.1"/>
</dbReference>
<feature type="coiled-coil region" evidence="1">
    <location>
        <begin position="79"/>
        <end position="110"/>
    </location>
</feature>
<feature type="transmembrane region" description="Helical" evidence="3">
    <location>
        <begin position="52"/>
        <end position="74"/>
    </location>
</feature>
<keyword evidence="5" id="KW-1185">Reference proteome</keyword>
<keyword evidence="3" id="KW-0472">Membrane</keyword>
<protein>
    <submittedName>
        <fullName evidence="4">Uncharacterized protein</fullName>
    </submittedName>
</protein>
<organism evidence="4 5">
    <name type="scientific">Methylomonas rapida</name>
    <dbReference type="NCBI Taxonomy" id="2963939"/>
    <lineage>
        <taxon>Bacteria</taxon>
        <taxon>Pseudomonadati</taxon>
        <taxon>Pseudomonadota</taxon>
        <taxon>Gammaproteobacteria</taxon>
        <taxon>Methylococcales</taxon>
        <taxon>Methylococcaceae</taxon>
        <taxon>Methylomonas</taxon>
    </lineage>
</organism>
<gene>
    <name evidence="4" type="ORF">NM686_019870</name>
</gene>
<name>A0ABY7GJB9_9GAMM</name>
<evidence type="ECO:0000256" key="2">
    <source>
        <dbReference type="SAM" id="MobiDB-lite"/>
    </source>
</evidence>
<evidence type="ECO:0000313" key="4">
    <source>
        <dbReference type="EMBL" id="WAR44579.1"/>
    </source>
</evidence>
<accession>A0ABY7GJB9</accession>
<evidence type="ECO:0000256" key="1">
    <source>
        <dbReference type="SAM" id="Coils"/>
    </source>
</evidence>
<proteinExistence type="predicted"/>
<dbReference type="EMBL" id="CP113517">
    <property type="protein sequence ID" value="WAR44579.1"/>
    <property type="molecule type" value="Genomic_DNA"/>
</dbReference>
<evidence type="ECO:0000313" key="5">
    <source>
        <dbReference type="Proteomes" id="UP001162780"/>
    </source>
</evidence>
<keyword evidence="3" id="KW-0812">Transmembrane</keyword>
<dbReference type="Proteomes" id="UP001162780">
    <property type="component" value="Chromosome"/>
</dbReference>
<sequence length="141" mass="17175">MDRYRKIDWNNERRTIKDKNEKFKIQDIHEPIKPREKSTPKRKERYFDENKLFLPIFLAIVTAAAVIGGFKLYWDYLERQALERDLKIASEQFKKEMENIQRESTRYIKKTFPKQQNSKPQKPEPVCKPTKIDNVWQMHCE</sequence>
<keyword evidence="3" id="KW-1133">Transmembrane helix</keyword>
<feature type="region of interest" description="Disordered" evidence="2">
    <location>
        <begin position="110"/>
        <end position="129"/>
    </location>
</feature>
<evidence type="ECO:0000256" key="3">
    <source>
        <dbReference type="SAM" id="Phobius"/>
    </source>
</evidence>
<reference evidence="4" key="1">
    <citation type="submission" date="2022-11" db="EMBL/GenBank/DDBJ databases">
        <title>Methylomonas rapida sp. nov., Carotenoid-Producing Obligate Methanotrophs with High Growth Characteristics and Biotechnological Potential.</title>
        <authorList>
            <person name="Tikhonova E.N."/>
            <person name="Suleimanov R.Z."/>
            <person name="Miroshnikov K."/>
            <person name="Oshkin I.Y."/>
            <person name="Belova S.E."/>
            <person name="Danilova O.V."/>
            <person name="Ashikhmin A."/>
            <person name="Konopkin A."/>
            <person name="But S.Y."/>
            <person name="Khmelenina V.N."/>
            <person name="Kuznetsov N."/>
            <person name="Pimenov N.V."/>
            <person name="Dedysh S.N."/>
        </authorList>
    </citation>
    <scope>NUCLEOTIDE SEQUENCE</scope>
    <source>
        <strain evidence="4">MP1</strain>
    </source>
</reference>